<organism evidence="2 3">
    <name type="scientific">Pelosinus fermentans JBW45</name>
    <dbReference type="NCBI Taxonomy" id="1192197"/>
    <lineage>
        <taxon>Bacteria</taxon>
        <taxon>Bacillati</taxon>
        <taxon>Bacillota</taxon>
        <taxon>Negativicutes</taxon>
        <taxon>Selenomonadales</taxon>
        <taxon>Sporomusaceae</taxon>
        <taxon>Pelosinus</taxon>
    </lineage>
</organism>
<evidence type="ECO:0000313" key="2">
    <source>
        <dbReference type="EMBL" id="AJQ29130.1"/>
    </source>
</evidence>
<accession>I8U323</accession>
<dbReference type="InterPro" id="IPR011630">
    <property type="entry name" value="DUF1599"/>
</dbReference>
<dbReference type="STRING" id="1192197.JBW_03793"/>
<dbReference type="KEGG" id="pft:JBW_03793"/>
<reference evidence="3" key="2">
    <citation type="submission" date="2015-02" db="EMBL/GenBank/DDBJ databases">
        <title>Complete Genome Sequence of Pelosinus fermentans JBW45.</title>
        <authorList>
            <person name="De Leon K.B."/>
            <person name="Utturkar S.M."/>
            <person name="Camilleri L.B."/>
            <person name="Arkin A.P."/>
            <person name="Fields M.W."/>
            <person name="Brown S.D."/>
            <person name="Wall J.D."/>
        </authorList>
    </citation>
    <scope>NUCLEOTIDE SEQUENCE [LARGE SCALE GENOMIC DNA]</scope>
    <source>
        <strain evidence="3">JBW45</strain>
    </source>
</reference>
<evidence type="ECO:0000259" key="1">
    <source>
        <dbReference type="Pfam" id="PF07659"/>
    </source>
</evidence>
<dbReference type="EMBL" id="CP010978">
    <property type="protein sequence ID" value="AJQ29130.1"/>
    <property type="molecule type" value="Genomic_DNA"/>
</dbReference>
<evidence type="ECO:0000313" key="3">
    <source>
        <dbReference type="Proteomes" id="UP000005361"/>
    </source>
</evidence>
<proteinExistence type="predicted"/>
<dbReference type="AlphaFoldDB" id="I8U323"/>
<dbReference type="RefSeq" id="WP_007954180.1">
    <property type="nucleotide sequence ID" value="NZ_CP010978.1"/>
</dbReference>
<name>I8U323_9FIRM</name>
<feature type="domain" description="Nucleotide modification associated" evidence="1">
    <location>
        <begin position="131"/>
        <end position="192"/>
    </location>
</feature>
<gene>
    <name evidence="2" type="ORF">JBW_03793</name>
</gene>
<dbReference type="OrthoDB" id="659365at2"/>
<dbReference type="Proteomes" id="UP000005361">
    <property type="component" value="Chromosome"/>
</dbReference>
<sequence length="200" mass="23482">MDKKYRVEEDFDTIISKCQSIFYNKMKDYGATWILFRWPSLVDQLWIKIKRIRTLEQNGDKCLIPEGRDVEYIGIINYCLIGLIKFYHSDIIPTSDNAINNISILKTIDINIVMEKYSDSSGRIKELMLNKNHDYGEAWRDMSLISITDQIIIKILRVKNIIDNDRRLIVSEDIDAQLSDIINYCIFALIKLESIDYNSK</sequence>
<feature type="domain" description="Nucleotide modification associated" evidence="1">
    <location>
        <begin position="25"/>
        <end position="85"/>
    </location>
</feature>
<dbReference type="HOGENOM" id="CLU_123222_0_0_9"/>
<protein>
    <recommendedName>
        <fullName evidence="1">Nucleotide modification associated domain-containing protein</fullName>
    </recommendedName>
</protein>
<reference evidence="2 3" key="1">
    <citation type="journal article" date="2015" name="Genome Announc.">
        <title>Complete Genome Sequence of Pelosinus fermentans JBW45, a Member of a Remarkably Competitive Group of Negativicutes in the Firmicutes Phylum.</title>
        <authorList>
            <person name="De Leon K.B."/>
            <person name="Utturkar S.M."/>
            <person name="Camilleri L.B."/>
            <person name="Elias D.A."/>
            <person name="Arkin A.P."/>
            <person name="Fields M.W."/>
            <person name="Brown S.D."/>
            <person name="Wall J.D."/>
        </authorList>
    </citation>
    <scope>NUCLEOTIDE SEQUENCE [LARGE SCALE GENOMIC DNA]</scope>
    <source>
        <strain evidence="2 3">JBW45</strain>
    </source>
</reference>
<dbReference type="Pfam" id="PF07659">
    <property type="entry name" value="DUF1599"/>
    <property type="match status" value="2"/>
</dbReference>